<keyword evidence="1" id="KW-0812">Transmembrane</keyword>
<comment type="caution">
    <text evidence="2">The sequence shown here is derived from an EMBL/GenBank/DDBJ whole genome shotgun (WGS) entry which is preliminary data.</text>
</comment>
<name>A0ABU0DPN1_9BACI</name>
<gene>
    <name evidence="2" type="ORF">J2R98_000092</name>
</gene>
<proteinExistence type="predicted"/>
<organism evidence="2 3">
    <name type="scientific">Alkalibacillus filiformis</name>
    <dbReference type="NCBI Taxonomy" id="200990"/>
    <lineage>
        <taxon>Bacteria</taxon>
        <taxon>Bacillati</taxon>
        <taxon>Bacillota</taxon>
        <taxon>Bacilli</taxon>
        <taxon>Bacillales</taxon>
        <taxon>Bacillaceae</taxon>
        <taxon>Alkalibacillus</taxon>
    </lineage>
</organism>
<keyword evidence="1" id="KW-1133">Transmembrane helix</keyword>
<sequence>MQNFYFITLAFVLGIVAFLTGEIVTFVMLGFILLSLQNIHRVLKEMLEIQKQDQNENEQSS</sequence>
<accession>A0ABU0DPN1</accession>
<evidence type="ECO:0000313" key="3">
    <source>
        <dbReference type="Proteomes" id="UP001236723"/>
    </source>
</evidence>
<dbReference type="RefSeq" id="WP_307065024.1">
    <property type="nucleotide sequence ID" value="NZ_JAUSUP010000001.1"/>
</dbReference>
<reference evidence="2 3" key="1">
    <citation type="submission" date="2023-07" db="EMBL/GenBank/DDBJ databases">
        <title>Genomic Encyclopedia of Type Strains, Phase IV (KMG-IV): sequencing the most valuable type-strain genomes for metagenomic binning, comparative biology and taxonomic classification.</title>
        <authorList>
            <person name="Goeker M."/>
        </authorList>
    </citation>
    <scope>NUCLEOTIDE SEQUENCE [LARGE SCALE GENOMIC DNA]</scope>
    <source>
        <strain evidence="2 3">DSM 15448</strain>
    </source>
</reference>
<keyword evidence="1" id="KW-0472">Membrane</keyword>
<evidence type="ECO:0000313" key="2">
    <source>
        <dbReference type="EMBL" id="MDQ0350289.1"/>
    </source>
</evidence>
<feature type="transmembrane region" description="Helical" evidence="1">
    <location>
        <begin position="6"/>
        <end position="36"/>
    </location>
</feature>
<dbReference type="Proteomes" id="UP001236723">
    <property type="component" value="Unassembled WGS sequence"/>
</dbReference>
<keyword evidence="3" id="KW-1185">Reference proteome</keyword>
<protein>
    <submittedName>
        <fullName evidence="2">Membrane protein</fullName>
    </submittedName>
</protein>
<dbReference type="EMBL" id="JAUSUP010000001">
    <property type="protein sequence ID" value="MDQ0350289.1"/>
    <property type="molecule type" value="Genomic_DNA"/>
</dbReference>
<evidence type="ECO:0000256" key="1">
    <source>
        <dbReference type="SAM" id="Phobius"/>
    </source>
</evidence>